<evidence type="ECO:0008006" key="3">
    <source>
        <dbReference type="Google" id="ProtNLM"/>
    </source>
</evidence>
<dbReference type="EMBL" id="BGPR01002175">
    <property type="protein sequence ID" value="GBM69052.1"/>
    <property type="molecule type" value="Genomic_DNA"/>
</dbReference>
<name>A0A4Y2HUU1_ARAVE</name>
<protein>
    <recommendedName>
        <fullName evidence="3">DUF4371 domain-containing protein</fullName>
    </recommendedName>
</protein>
<organism evidence="1 2">
    <name type="scientific">Araneus ventricosus</name>
    <name type="common">Orbweaver spider</name>
    <name type="synonym">Epeira ventricosa</name>
    <dbReference type="NCBI Taxonomy" id="182803"/>
    <lineage>
        <taxon>Eukaryota</taxon>
        <taxon>Metazoa</taxon>
        <taxon>Ecdysozoa</taxon>
        <taxon>Arthropoda</taxon>
        <taxon>Chelicerata</taxon>
        <taxon>Arachnida</taxon>
        <taxon>Araneae</taxon>
        <taxon>Araneomorphae</taxon>
        <taxon>Entelegynae</taxon>
        <taxon>Araneoidea</taxon>
        <taxon>Araneidae</taxon>
        <taxon>Araneus</taxon>
    </lineage>
</organism>
<gene>
    <name evidence="1" type="ORF">AVEN_155525_1</name>
</gene>
<dbReference type="Proteomes" id="UP000499080">
    <property type="component" value="Unassembled WGS sequence"/>
</dbReference>
<comment type="caution">
    <text evidence="1">The sequence shown here is derived from an EMBL/GenBank/DDBJ whole genome shotgun (WGS) entry which is preliminary data.</text>
</comment>
<reference evidence="1 2" key="1">
    <citation type="journal article" date="2019" name="Sci. Rep.">
        <title>Orb-weaving spider Araneus ventricosus genome elucidates the spidroin gene catalogue.</title>
        <authorList>
            <person name="Kono N."/>
            <person name="Nakamura H."/>
            <person name="Ohtoshi R."/>
            <person name="Moran D.A.P."/>
            <person name="Shinohara A."/>
            <person name="Yoshida Y."/>
            <person name="Fujiwara M."/>
            <person name="Mori M."/>
            <person name="Tomita M."/>
            <person name="Arakawa K."/>
        </authorList>
    </citation>
    <scope>NUCLEOTIDE SEQUENCE [LARGE SCALE GENOMIC DNA]</scope>
</reference>
<dbReference type="AlphaFoldDB" id="A0A4Y2HUU1"/>
<evidence type="ECO:0000313" key="2">
    <source>
        <dbReference type="Proteomes" id="UP000499080"/>
    </source>
</evidence>
<sequence>MLSVAKLPSATGEAQVQAIYNALNEWDIADKVIGMSFDTTSANTGTDKGACVLSKEKLEKKLFFYFACHHHITELIIGKVFHISLRISSSSPEVPLLKRFQEYWEFINRDKRQQA</sequence>
<keyword evidence="2" id="KW-1185">Reference proteome</keyword>
<proteinExistence type="predicted"/>
<accession>A0A4Y2HUU1</accession>
<evidence type="ECO:0000313" key="1">
    <source>
        <dbReference type="EMBL" id="GBM69052.1"/>
    </source>
</evidence>
<dbReference type="OrthoDB" id="6626714at2759"/>